<reference evidence="8" key="2">
    <citation type="journal article" date="2014" name="PLoS ONE">
        <title>Genome and Transcriptome Analysis of the Fungal Pathogen Fusarium oxysporum f. sp. cubense Causing Banana Vascular Wilt Disease.</title>
        <authorList>
            <person name="Guo L."/>
            <person name="Han L."/>
            <person name="Yang L."/>
            <person name="Zeng H."/>
            <person name="Fan D."/>
            <person name="Zhu Y."/>
            <person name="Feng Y."/>
            <person name="Wang G."/>
            <person name="Peng C."/>
            <person name="Jiang X."/>
            <person name="Zhou D."/>
            <person name="Ni P."/>
            <person name="Liang C."/>
            <person name="Liu L."/>
            <person name="Wang J."/>
            <person name="Mao C."/>
            <person name="Fang X."/>
            <person name="Peng M."/>
            <person name="Huang J."/>
        </authorList>
    </citation>
    <scope>NUCLEOTIDE SEQUENCE [LARGE SCALE GENOMIC DNA]</scope>
    <source>
        <strain evidence="8">race 1</strain>
    </source>
</reference>
<dbReference type="VEuPathDB" id="FungiDB:FOC1_g10000567"/>
<comment type="subcellular location">
    <subcellularLocation>
        <location evidence="1">Membrane</location>
        <topology evidence="1">Multi-pass membrane protein</topology>
    </subcellularLocation>
</comment>
<organism evidence="7 8">
    <name type="scientific">Fusarium oxysporum f. sp. cubense (strain race 1)</name>
    <name type="common">Panama disease fungus</name>
    <dbReference type="NCBI Taxonomy" id="1229664"/>
    <lineage>
        <taxon>Eukaryota</taxon>
        <taxon>Fungi</taxon>
        <taxon>Dikarya</taxon>
        <taxon>Ascomycota</taxon>
        <taxon>Pezizomycotina</taxon>
        <taxon>Sordariomycetes</taxon>
        <taxon>Hypocreomycetidae</taxon>
        <taxon>Hypocreales</taxon>
        <taxon>Nectriaceae</taxon>
        <taxon>Fusarium</taxon>
        <taxon>Fusarium oxysporum species complex</taxon>
    </lineage>
</organism>
<evidence type="ECO:0000313" key="8">
    <source>
        <dbReference type="Proteomes" id="UP000016928"/>
    </source>
</evidence>
<dbReference type="HOGENOM" id="CLU_1890695_0_0_1"/>
<dbReference type="Proteomes" id="UP000016928">
    <property type="component" value="Unassembled WGS sequence"/>
</dbReference>
<feature type="transmembrane region" description="Helical" evidence="6">
    <location>
        <begin position="77"/>
        <end position="98"/>
    </location>
</feature>
<dbReference type="GO" id="GO:0022857">
    <property type="term" value="F:transmembrane transporter activity"/>
    <property type="evidence" value="ECO:0007669"/>
    <property type="project" value="TreeGrafter"/>
</dbReference>
<sequence length="135" mass="15662">VTYNTSFMITILAPLINFGLSHIHGALSPWRYMFIFAGSITITWSLFITFCIVSYFIGNFISPMTFLKSEIPMYNTGWAFIISMQSVSIMLALLYRFFVTRENKKRDAAGFSESFDHAFEDDLTDKCSMNFRYVY</sequence>
<reference evidence="8" key="1">
    <citation type="submission" date="2012-09" db="EMBL/GenBank/DDBJ databases">
        <title>Genome sequencing and comparative transcriptomics of race 1 and race 4 of banana pathogen: Fusarium oxysporum f. sp. cubense.</title>
        <authorList>
            <person name="Fang X."/>
            <person name="Huang J."/>
        </authorList>
    </citation>
    <scope>NUCLEOTIDE SEQUENCE [LARGE SCALE GENOMIC DNA]</scope>
    <source>
        <strain evidence="8">race 1</strain>
    </source>
</reference>
<evidence type="ECO:0000313" key="7">
    <source>
        <dbReference type="EMBL" id="ENH66418.1"/>
    </source>
</evidence>
<dbReference type="EMBL" id="KB730408">
    <property type="protein sequence ID" value="ENH66418.1"/>
    <property type="molecule type" value="Genomic_DNA"/>
</dbReference>
<keyword evidence="5 6" id="KW-0472">Membrane</keyword>
<feature type="transmembrane region" description="Helical" evidence="6">
    <location>
        <begin position="6"/>
        <end position="27"/>
    </location>
</feature>
<evidence type="ECO:0000256" key="6">
    <source>
        <dbReference type="SAM" id="Phobius"/>
    </source>
</evidence>
<dbReference type="PANTHER" id="PTHR43791:SF35">
    <property type="entry name" value="MAJOR FACILITATOR SUPERFAMILY (MFS) PROFILE DOMAIN-CONTAINING PROTEIN"/>
    <property type="match status" value="1"/>
</dbReference>
<protein>
    <submittedName>
        <fullName evidence="7">Uncharacterized protein</fullName>
    </submittedName>
</protein>
<accession>N4TS28</accession>
<evidence type="ECO:0000256" key="3">
    <source>
        <dbReference type="ARBA" id="ARBA00022692"/>
    </source>
</evidence>
<name>N4TS28_FUSC1</name>
<dbReference type="PANTHER" id="PTHR43791">
    <property type="entry name" value="PERMEASE-RELATED"/>
    <property type="match status" value="1"/>
</dbReference>
<evidence type="ECO:0000256" key="5">
    <source>
        <dbReference type="ARBA" id="ARBA00023136"/>
    </source>
</evidence>
<proteinExistence type="predicted"/>
<dbReference type="AlphaFoldDB" id="N4TS28"/>
<dbReference type="GO" id="GO:0016020">
    <property type="term" value="C:membrane"/>
    <property type="evidence" value="ECO:0007669"/>
    <property type="project" value="UniProtKB-SubCell"/>
</dbReference>
<evidence type="ECO:0000256" key="1">
    <source>
        <dbReference type="ARBA" id="ARBA00004141"/>
    </source>
</evidence>
<feature type="transmembrane region" description="Helical" evidence="6">
    <location>
        <begin position="34"/>
        <end position="57"/>
    </location>
</feature>
<keyword evidence="2" id="KW-0813">Transport</keyword>
<evidence type="ECO:0000256" key="4">
    <source>
        <dbReference type="ARBA" id="ARBA00022989"/>
    </source>
</evidence>
<gene>
    <name evidence="7" type="ORF">FOC1_g10000567</name>
</gene>
<evidence type="ECO:0000256" key="2">
    <source>
        <dbReference type="ARBA" id="ARBA00022448"/>
    </source>
</evidence>
<keyword evidence="4 6" id="KW-1133">Transmembrane helix</keyword>
<feature type="non-terminal residue" evidence="7">
    <location>
        <position position="1"/>
    </location>
</feature>
<keyword evidence="3 6" id="KW-0812">Transmembrane</keyword>